<dbReference type="AlphaFoldDB" id="A0A8I0AP19"/>
<keyword evidence="2" id="KW-1185">Reference proteome</keyword>
<organism evidence="1 2">
    <name type="scientific">Coprococcus hominis</name>
    <name type="common">ex Liu et al. 2022</name>
    <dbReference type="NCBI Taxonomy" id="2763039"/>
    <lineage>
        <taxon>Bacteria</taxon>
        <taxon>Bacillati</taxon>
        <taxon>Bacillota</taxon>
        <taxon>Clostridia</taxon>
        <taxon>Lachnospirales</taxon>
        <taxon>Lachnospiraceae</taxon>
        <taxon>Coprococcus</taxon>
    </lineage>
</organism>
<gene>
    <name evidence="1" type="ORF">H8S09_06090</name>
</gene>
<reference evidence="1 2" key="1">
    <citation type="submission" date="2020-08" db="EMBL/GenBank/DDBJ databases">
        <title>Genome public.</title>
        <authorList>
            <person name="Liu C."/>
            <person name="Sun Q."/>
        </authorList>
    </citation>
    <scope>NUCLEOTIDE SEQUENCE [LARGE SCALE GENOMIC DNA]</scope>
    <source>
        <strain evidence="1 2">NSJ-10</strain>
    </source>
</reference>
<dbReference type="EMBL" id="JACOOX010000003">
    <property type="protein sequence ID" value="MBC5662467.1"/>
    <property type="molecule type" value="Genomic_DNA"/>
</dbReference>
<proteinExistence type="predicted"/>
<dbReference type="RefSeq" id="WP_117784860.1">
    <property type="nucleotide sequence ID" value="NZ_JACOOX010000003.1"/>
</dbReference>
<sequence length="89" mass="10326">MQLPFNHNSLYDVPDVTPDIKKSSSKITIHDNHIIYIENYKCIISCSDTRILVKTKKNTISINGICLKIEYYCPEELKISGNILYINYE</sequence>
<accession>A0A8I0AP19</accession>
<evidence type="ECO:0000313" key="2">
    <source>
        <dbReference type="Proteomes" id="UP000615234"/>
    </source>
</evidence>
<dbReference type="InterPro" id="IPR022476">
    <property type="entry name" value="Spore_YabP/YqfC"/>
</dbReference>
<dbReference type="Proteomes" id="UP000615234">
    <property type="component" value="Unassembled WGS sequence"/>
</dbReference>
<comment type="caution">
    <text evidence="1">The sequence shown here is derived from an EMBL/GenBank/DDBJ whole genome shotgun (WGS) entry which is preliminary data.</text>
</comment>
<dbReference type="Pfam" id="PF07873">
    <property type="entry name" value="YabP"/>
    <property type="match status" value="1"/>
</dbReference>
<evidence type="ECO:0000313" key="1">
    <source>
        <dbReference type="EMBL" id="MBC5662467.1"/>
    </source>
</evidence>
<protein>
    <submittedName>
        <fullName evidence="1">YabP/YqfC family sporulation protein</fullName>
    </submittedName>
</protein>
<name>A0A8I0AP19_9FIRM</name>